<gene>
    <name evidence="8" type="ORF">SRO942_LOCUS25976</name>
</gene>
<evidence type="ECO:0000256" key="6">
    <source>
        <dbReference type="ARBA" id="ARBA00031706"/>
    </source>
</evidence>
<keyword evidence="3" id="KW-0677">Repeat</keyword>
<dbReference type="SUPFAM" id="SSF47954">
    <property type="entry name" value="Cyclin-like"/>
    <property type="match status" value="1"/>
</dbReference>
<dbReference type="GO" id="GO:0005634">
    <property type="term" value="C:nucleus"/>
    <property type="evidence" value="ECO:0007669"/>
    <property type="project" value="TreeGrafter"/>
</dbReference>
<evidence type="ECO:0000256" key="3">
    <source>
        <dbReference type="ARBA" id="ARBA00022737"/>
    </source>
</evidence>
<evidence type="ECO:0000313" key="9">
    <source>
        <dbReference type="Proteomes" id="UP000681722"/>
    </source>
</evidence>
<evidence type="ECO:0000256" key="1">
    <source>
        <dbReference type="ARBA" id="ARBA00010857"/>
    </source>
</evidence>
<dbReference type="GO" id="GO:0017025">
    <property type="term" value="F:TBP-class protein binding"/>
    <property type="evidence" value="ECO:0007669"/>
    <property type="project" value="InterPro"/>
</dbReference>
<reference evidence="8" key="1">
    <citation type="submission" date="2021-02" db="EMBL/GenBank/DDBJ databases">
        <authorList>
            <person name="Nowell W R."/>
        </authorList>
    </citation>
    <scope>NUCLEOTIDE SEQUENCE</scope>
</reference>
<dbReference type="EMBL" id="CAJOBC010012603">
    <property type="protein sequence ID" value="CAF4012560.1"/>
    <property type="molecule type" value="Genomic_DNA"/>
</dbReference>
<dbReference type="GO" id="GO:0016251">
    <property type="term" value="F:RNA polymerase II general transcription initiation factor activity"/>
    <property type="evidence" value="ECO:0007669"/>
    <property type="project" value="TreeGrafter"/>
</dbReference>
<accession>A0A8S2NQS4</accession>
<feature type="domain" description="Transcription factor TFIIB cyclin-like" evidence="7">
    <location>
        <begin position="6"/>
        <end position="68"/>
    </location>
</feature>
<dbReference type="AlphaFoldDB" id="A0A8S2NQS4"/>
<dbReference type="InterPro" id="IPR023486">
    <property type="entry name" value="TFIIB_CS"/>
</dbReference>
<evidence type="ECO:0000256" key="2">
    <source>
        <dbReference type="ARBA" id="ARBA00013932"/>
    </source>
</evidence>
<dbReference type="GO" id="GO:0006367">
    <property type="term" value="P:transcription initiation at RNA polymerase II promoter"/>
    <property type="evidence" value="ECO:0007669"/>
    <property type="project" value="TreeGrafter"/>
</dbReference>
<dbReference type="PANTHER" id="PTHR11618">
    <property type="entry name" value="TRANSCRIPTION INITIATION FACTOR IIB-RELATED"/>
    <property type="match status" value="1"/>
</dbReference>
<dbReference type="Proteomes" id="UP000681722">
    <property type="component" value="Unassembled WGS sequence"/>
</dbReference>
<proteinExistence type="inferred from homology"/>
<evidence type="ECO:0000259" key="7">
    <source>
        <dbReference type="Pfam" id="PF00382"/>
    </source>
</evidence>
<organism evidence="8 9">
    <name type="scientific">Didymodactylos carnosus</name>
    <dbReference type="NCBI Taxonomy" id="1234261"/>
    <lineage>
        <taxon>Eukaryota</taxon>
        <taxon>Metazoa</taxon>
        <taxon>Spiralia</taxon>
        <taxon>Gnathifera</taxon>
        <taxon>Rotifera</taxon>
        <taxon>Eurotatoria</taxon>
        <taxon>Bdelloidea</taxon>
        <taxon>Philodinida</taxon>
        <taxon>Philodinidae</taxon>
        <taxon>Didymodactylos</taxon>
    </lineage>
</organism>
<feature type="non-terminal residue" evidence="8">
    <location>
        <position position="78"/>
    </location>
</feature>
<name>A0A8S2NQS4_9BILA</name>
<evidence type="ECO:0000256" key="4">
    <source>
        <dbReference type="ARBA" id="ARBA00023015"/>
    </source>
</evidence>
<comment type="caution">
    <text evidence="8">The sequence shown here is derived from an EMBL/GenBank/DDBJ whole genome shotgun (WGS) entry which is preliminary data.</text>
</comment>
<dbReference type="InterPro" id="IPR013150">
    <property type="entry name" value="TFIIB_cyclin"/>
</dbReference>
<dbReference type="InterPro" id="IPR000812">
    <property type="entry name" value="TFIIB"/>
</dbReference>
<keyword evidence="4" id="KW-0805">Transcription regulation</keyword>
<dbReference type="Gene3D" id="1.10.472.10">
    <property type="entry name" value="Cyclin-like"/>
    <property type="match status" value="1"/>
</dbReference>
<evidence type="ECO:0000313" key="8">
    <source>
        <dbReference type="EMBL" id="CAF4012560.1"/>
    </source>
</evidence>
<keyword evidence="5" id="KW-0804">Transcription</keyword>
<dbReference type="InterPro" id="IPR036915">
    <property type="entry name" value="Cyclin-like_sf"/>
</dbReference>
<comment type="similarity">
    <text evidence="1">Belongs to the TFIIB family.</text>
</comment>
<dbReference type="PROSITE" id="PS00782">
    <property type="entry name" value="TFIIB"/>
    <property type="match status" value="1"/>
</dbReference>
<dbReference type="Pfam" id="PF00382">
    <property type="entry name" value="TFIIB"/>
    <property type="match status" value="1"/>
</dbReference>
<dbReference type="OrthoDB" id="25790at2759"/>
<dbReference type="PANTHER" id="PTHR11618:SF13">
    <property type="entry name" value="TRANSCRIPTION INITIATION FACTOR IIB"/>
    <property type="match status" value="1"/>
</dbReference>
<dbReference type="GO" id="GO:0070897">
    <property type="term" value="P:transcription preinitiation complex assembly"/>
    <property type="evidence" value="ECO:0007669"/>
    <property type="project" value="InterPro"/>
</dbReference>
<sequence length="78" mass="8850">MSTKERVLRNGFGSIQVIGAKVNLEKRITERAKVIFKQYYEQKYSKGRNYDTTAAACIYIACGEERPLKDIQQATSAT</sequence>
<dbReference type="GO" id="GO:0097550">
    <property type="term" value="C:transcription preinitiation complex"/>
    <property type="evidence" value="ECO:0007669"/>
    <property type="project" value="TreeGrafter"/>
</dbReference>
<protein>
    <recommendedName>
        <fullName evidence="2">Transcription initiation factor IIB</fullName>
    </recommendedName>
    <alternativeName>
        <fullName evidence="6">General transcription factor TFIIB</fullName>
    </alternativeName>
</protein>
<evidence type="ECO:0000256" key="5">
    <source>
        <dbReference type="ARBA" id="ARBA00023163"/>
    </source>
</evidence>